<keyword evidence="6" id="KW-0769">Symport</keyword>
<evidence type="ECO:0000256" key="1">
    <source>
        <dbReference type="ARBA" id="ARBA00004651"/>
    </source>
</evidence>
<evidence type="ECO:0000256" key="2">
    <source>
        <dbReference type="ARBA" id="ARBA00006434"/>
    </source>
</evidence>
<evidence type="ECO:0000256" key="5">
    <source>
        <dbReference type="ARBA" id="ARBA00022692"/>
    </source>
</evidence>
<dbReference type="RefSeq" id="WP_205082521.1">
    <property type="nucleotide sequence ID" value="NZ_JAFEUF010000039.1"/>
</dbReference>
<evidence type="ECO:0000313" key="11">
    <source>
        <dbReference type="EMBL" id="MBM7054358.1"/>
    </source>
</evidence>
<comment type="caution">
    <text evidence="11">The sequence shown here is derived from an EMBL/GenBank/DDBJ whole genome shotgun (WGS) entry which is preliminary data.</text>
</comment>
<dbReference type="NCBIfam" id="TIGR00813">
    <property type="entry name" value="sss"/>
    <property type="match status" value="1"/>
</dbReference>
<dbReference type="Pfam" id="PF00474">
    <property type="entry name" value="SSF"/>
    <property type="match status" value="1"/>
</dbReference>
<feature type="transmembrane region" description="Helical" evidence="10">
    <location>
        <begin position="66"/>
        <end position="89"/>
    </location>
</feature>
<feature type="transmembrane region" description="Helical" evidence="10">
    <location>
        <begin position="25"/>
        <end position="45"/>
    </location>
</feature>
<keyword evidence="4" id="KW-1003">Cell membrane</keyword>
<dbReference type="PANTHER" id="PTHR48086:SF6">
    <property type="entry name" value="CATION_ACETATE SYMPORTER ACTP"/>
    <property type="match status" value="1"/>
</dbReference>
<feature type="transmembrane region" description="Helical" evidence="10">
    <location>
        <begin position="465"/>
        <end position="485"/>
    </location>
</feature>
<feature type="transmembrane region" description="Helical" evidence="10">
    <location>
        <begin position="406"/>
        <end position="425"/>
    </location>
</feature>
<keyword evidence="5 10" id="KW-0812">Transmembrane</keyword>
<keyword evidence="7 10" id="KW-1133">Transmembrane helix</keyword>
<name>A0ABS2HVH3_9ACTN</name>
<feature type="transmembrane region" description="Helical" evidence="10">
    <location>
        <begin position="356"/>
        <end position="385"/>
    </location>
</feature>
<evidence type="ECO:0000313" key="12">
    <source>
        <dbReference type="Proteomes" id="UP000712045"/>
    </source>
</evidence>
<gene>
    <name evidence="11" type="ORF">JS521_10890</name>
</gene>
<dbReference type="PROSITE" id="PS50283">
    <property type="entry name" value="NA_SOLUT_SYMP_3"/>
    <property type="match status" value="1"/>
</dbReference>
<keyword evidence="8 10" id="KW-0472">Membrane</keyword>
<dbReference type="CDD" id="cd11480">
    <property type="entry name" value="SLC5sbd_u4"/>
    <property type="match status" value="1"/>
</dbReference>
<keyword evidence="12" id="KW-1185">Reference proteome</keyword>
<evidence type="ECO:0000256" key="3">
    <source>
        <dbReference type="ARBA" id="ARBA00022448"/>
    </source>
</evidence>
<evidence type="ECO:0000256" key="9">
    <source>
        <dbReference type="RuleBase" id="RU362091"/>
    </source>
</evidence>
<feature type="transmembrane region" description="Helical" evidence="10">
    <location>
        <begin position="140"/>
        <end position="168"/>
    </location>
</feature>
<accession>A0ABS2HVH3</accession>
<feature type="transmembrane region" description="Helical" evidence="10">
    <location>
        <begin position="205"/>
        <end position="223"/>
    </location>
</feature>
<evidence type="ECO:0000256" key="4">
    <source>
        <dbReference type="ARBA" id="ARBA00022475"/>
    </source>
</evidence>
<dbReference type="InterPro" id="IPR050277">
    <property type="entry name" value="Sodium:Solute_Symporter"/>
</dbReference>
<evidence type="ECO:0000256" key="6">
    <source>
        <dbReference type="ARBA" id="ARBA00022847"/>
    </source>
</evidence>
<dbReference type="InterPro" id="IPR038377">
    <property type="entry name" value="Na/Glc_symporter_sf"/>
</dbReference>
<organism evidence="11 12">
    <name type="scientific">Streptomyces durocortorensis</name>
    <dbReference type="NCBI Taxonomy" id="2811104"/>
    <lineage>
        <taxon>Bacteria</taxon>
        <taxon>Bacillati</taxon>
        <taxon>Actinomycetota</taxon>
        <taxon>Actinomycetes</taxon>
        <taxon>Kitasatosporales</taxon>
        <taxon>Streptomycetaceae</taxon>
        <taxon>Streptomyces</taxon>
    </lineage>
</organism>
<dbReference type="InterPro" id="IPR001734">
    <property type="entry name" value="Na/solute_symporter"/>
</dbReference>
<reference evidence="11 12" key="1">
    <citation type="submission" date="2021-02" db="EMBL/GenBank/DDBJ databases">
        <title>Genome Streptomyces sp. RHZ10.</title>
        <authorList>
            <person name="Besaury L."/>
        </authorList>
    </citation>
    <scope>NUCLEOTIDE SEQUENCE [LARGE SCALE GENOMIC DNA]</scope>
    <source>
        <strain evidence="11 12">RHZ10</strain>
    </source>
</reference>
<dbReference type="Gene3D" id="1.20.1730.10">
    <property type="entry name" value="Sodium/glucose cotransporter"/>
    <property type="match status" value="1"/>
</dbReference>
<feature type="transmembrane region" description="Helical" evidence="10">
    <location>
        <begin position="263"/>
        <end position="285"/>
    </location>
</feature>
<feature type="transmembrane region" description="Helical" evidence="10">
    <location>
        <begin position="174"/>
        <end position="193"/>
    </location>
</feature>
<comment type="similarity">
    <text evidence="2 9">Belongs to the sodium:solute symporter (SSF) (TC 2.A.21) family.</text>
</comment>
<keyword evidence="3" id="KW-0813">Transport</keyword>
<dbReference type="Proteomes" id="UP000712045">
    <property type="component" value="Unassembled WGS sequence"/>
</dbReference>
<feature type="transmembrane region" description="Helical" evidence="10">
    <location>
        <begin position="431"/>
        <end position="453"/>
    </location>
</feature>
<evidence type="ECO:0000256" key="8">
    <source>
        <dbReference type="ARBA" id="ARBA00023136"/>
    </source>
</evidence>
<protein>
    <submittedName>
        <fullName evidence="11">Cation acetate symporter</fullName>
    </submittedName>
</protein>
<feature type="transmembrane region" description="Helical" evidence="10">
    <location>
        <begin position="297"/>
        <end position="322"/>
    </location>
</feature>
<proteinExistence type="inferred from homology"/>
<evidence type="ECO:0000256" key="10">
    <source>
        <dbReference type="SAM" id="Phobius"/>
    </source>
</evidence>
<dbReference type="PANTHER" id="PTHR48086">
    <property type="entry name" value="SODIUM/PROLINE SYMPORTER-RELATED"/>
    <property type="match status" value="1"/>
</dbReference>
<feature type="transmembrane region" description="Helical" evidence="10">
    <location>
        <begin position="95"/>
        <end position="113"/>
    </location>
</feature>
<evidence type="ECO:0000256" key="7">
    <source>
        <dbReference type="ARBA" id="ARBA00022989"/>
    </source>
</evidence>
<dbReference type="EMBL" id="JAFEUF010000039">
    <property type="protein sequence ID" value="MBM7054358.1"/>
    <property type="molecule type" value="Genomic_DNA"/>
</dbReference>
<comment type="subcellular location">
    <subcellularLocation>
        <location evidence="1">Cell membrane</location>
        <topology evidence="1">Multi-pass membrane protein</topology>
    </subcellularLocation>
</comment>
<feature type="transmembrane region" description="Helical" evidence="10">
    <location>
        <begin position="505"/>
        <end position="523"/>
    </location>
</feature>
<sequence length="547" mass="57050">MSAAHALYPTVQLAATEGASEHRPLIITLFAAFVVATLFITVWAGRQTKSASDFYAGGRQFTGFQNGLAVSGDYMSAASFLGIAGAIALFGYDGFLYSIGFLVAWLVALLLVAEPLRNSGRYTMGDVLAYRMRQRPVRTAAGTSTIVVSIFYLLAQMAGAGVLVSLLLGITSDAGKILIVALVGILMILYVTIGGMKGTTWVQMVKAVLLIAGTLLITFLILLKFNFNISDLLGTAASNSGKGTAFLEPGLKYGVDNISKLDFISLGIALVLGTAGLPHILIRFYTVPTAKAARKSVNWAIGIIGAFYLMTIVLGFGAAAILKQDDIIASNKAGNTAAPLAALEIGGGSGSTGGAILLAVISAVAFATILAVVAGLTLASSSSFAHDIYANVIRKGQATEKEEVRAARWATVAIGVVSIGLGALARDLNVAGLVALAFAVAASANLPTILYSLFWKRFTTQGALWSIYGGLASSVLLVLFSPVVSSKPTSMFPDVDFAWFPLENPGLISIPLGFLLGWVGSLISKEKADTDKYAELEVKSLTGVGAH</sequence>